<dbReference type="Pfam" id="PF02620">
    <property type="entry name" value="YceD"/>
    <property type="match status" value="1"/>
</dbReference>
<keyword evidence="2" id="KW-1185">Reference proteome</keyword>
<protein>
    <submittedName>
        <fullName evidence="1">YceD family protein</fullName>
    </submittedName>
</protein>
<dbReference type="Proteomes" id="UP001597262">
    <property type="component" value="Unassembled WGS sequence"/>
</dbReference>
<accession>A0ABW3S007</accession>
<dbReference type="EMBL" id="JBHTLM010000013">
    <property type="protein sequence ID" value="MFD1178084.1"/>
    <property type="molecule type" value="Genomic_DNA"/>
</dbReference>
<name>A0ABW3S007_9BACL</name>
<evidence type="ECO:0000313" key="1">
    <source>
        <dbReference type="EMBL" id="MFD1178084.1"/>
    </source>
</evidence>
<comment type="caution">
    <text evidence="1">The sequence shown here is derived from an EMBL/GenBank/DDBJ whole genome shotgun (WGS) entry which is preliminary data.</text>
</comment>
<sequence length="173" mass="19203">MLLFFRQVASSEAPVKFHTALDVSHVIKGRKDITGIEPLQVDLAAESSDGEIIEVQGTLSTELDMTCSRCLKPLKHAVTAEFTERFKQSDDPETDMQAQDEDDDLEYVTGEKIDLVPYIEETLLLNLPFAAVCKDTCKGLCPICGADRNERECGCNTDKIDPRLAALGDFFKK</sequence>
<proteinExistence type="predicted"/>
<dbReference type="InterPro" id="IPR003772">
    <property type="entry name" value="YceD"/>
</dbReference>
<gene>
    <name evidence="1" type="ORF">ACFQ3W_17480</name>
</gene>
<dbReference type="PANTHER" id="PTHR34374">
    <property type="entry name" value="LARGE RIBOSOMAL RNA SUBUNIT ACCUMULATION PROTEIN YCED HOMOLOG 1, CHLOROPLASTIC"/>
    <property type="match status" value="1"/>
</dbReference>
<dbReference type="RefSeq" id="WP_379320528.1">
    <property type="nucleotide sequence ID" value="NZ_JBHTLM010000013.1"/>
</dbReference>
<reference evidence="2" key="1">
    <citation type="journal article" date="2019" name="Int. J. Syst. Evol. Microbiol.">
        <title>The Global Catalogue of Microorganisms (GCM) 10K type strain sequencing project: providing services to taxonomists for standard genome sequencing and annotation.</title>
        <authorList>
            <consortium name="The Broad Institute Genomics Platform"/>
            <consortium name="The Broad Institute Genome Sequencing Center for Infectious Disease"/>
            <person name="Wu L."/>
            <person name="Ma J."/>
        </authorList>
    </citation>
    <scope>NUCLEOTIDE SEQUENCE [LARGE SCALE GENOMIC DNA]</scope>
    <source>
        <strain evidence="2">CCUG 59189</strain>
    </source>
</reference>
<dbReference type="PANTHER" id="PTHR34374:SF1">
    <property type="entry name" value="LARGE RIBOSOMAL RNA SUBUNIT ACCUMULATION PROTEIN YCED HOMOLOG 1, CHLOROPLASTIC"/>
    <property type="match status" value="1"/>
</dbReference>
<organism evidence="1 2">
    <name type="scientific">Paenibacillus puldeungensis</name>
    <dbReference type="NCBI Taxonomy" id="696536"/>
    <lineage>
        <taxon>Bacteria</taxon>
        <taxon>Bacillati</taxon>
        <taxon>Bacillota</taxon>
        <taxon>Bacilli</taxon>
        <taxon>Bacillales</taxon>
        <taxon>Paenibacillaceae</taxon>
        <taxon>Paenibacillus</taxon>
    </lineage>
</organism>
<evidence type="ECO:0000313" key="2">
    <source>
        <dbReference type="Proteomes" id="UP001597262"/>
    </source>
</evidence>